<feature type="transmembrane region" description="Helical" evidence="2">
    <location>
        <begin position="240"/>
        <end position="259"/>
    </location>
</feature>
<reference evidence="4" key="2">
    <citation type="submission" date="2021-05" db="EMBL/GenBank/DDBJ databases">
        <title>Protein family content uncovers lineage relationships and bacterial pathway maintenance mechanisms in DPANN archaea.</title>
        <authorList>
            <person name="Castelle C.J."/>
            <person name="Meheust R."/>
            <person name="Jaffe A.L."/>
            <person name="Seitz K."/>
            <person name="Gong X."/>
            <person name="Baker B.J."/>
            <person name="Banfield J.F."/>
        </authorList>
    </citation>
    <scope>NUCLEOTIDE SEQUENCE</scope>
    <source>
        <strain evidence="4">RIFCSPHIGHO2_01_FULL_AR10_44_11</strain>
    </source>
</reference>
<proteinExistence type="predicted"/>
<sequence length="1297" mass="137637">MAVVLLSLLLASAAQAAISVQPIVQFNQIPKELVFTVSNSSSTTQALDVKLFAPIDYEIEGALPASIDANKSSEIKMRLYPKAEFVGIQQKANLQISLGGNIETKEITLKFYALDEFPAELTINSNYSADKDANTFWIDVTAYNKTVQDMEVEFSGIEGIPSDWNVGPQTFKLQIPALETRTQTILLRPASSFDGNAVLNFSALGFKHSEKMALKYGAKGALAGFAALFPEISTEVAIDILLAIVAALLLISFIARFVHRAQGKKIHYAAILFLAIFMLASANAQSVQVDYPYSGIYFSNSIFAYFTSEGIGPNLNGAGIYLDNDADISNGYSYVVFSDFDMYDPYNCSSLDNSFACYPYSPASGFADGNYFLAVSITGTVDNGDGTIGYETITGYSDGNFVIDNTGPAIANMNPADGAMSTNLLQPISAQLSDVSGINLDSITMAVEGVDYTLANQEISYNNGTVTFAPSVQFAYNQQVDAAITAADSLGNYSSAGWSFTVIANSSPAISALPGQNILINAAAQANLIDLWAYASDAESADAQLAFTIVSQSDSNLLNCSITANQYINCAAPDANSLGTNLVTVRATDPAGLYANASFNANVIGNFSVQFSPPELDVEIAEQSGASVTIKNNSAAQICPLITALSSNSALSVAVAPNNPCIDANASTTVSLNVGAEDSAAVGEYNITLNLDYNANREPYNYAVNVKESLTKIDLDAVFINYELDKADNESASFTVRNTSSSKICMTFSASSSSPYVKTALNAQSLCLNGNEQSAVSLGISATSDAVYGSYSATFTATYSASATESVSSVIGVRIGQTPAVELSANTTSICGGSTGKINVLLKNNYYDQNSIVLKAESEMFLPYFSPDNLLLSTGSQQYVELTIKTNSTTKIADNYKIAATALLGNNSVREDLFFNVIDCAETQAAEFTLDVNAGCIDMNKNSSKEIPFSVENISGGKLSINATAEGDLISEVKTPAFSIESGSTYSNSVKITTLPESSAGTHNIELFAYNPEGYAKRIVCVNVAKAHATELSALNPGLEIKRNSSSTIYALVKNIGDYGEDYSLSVSEGYEGISAALSDSNAYLNAGNSKQVSIKIDVSADADVGTKSITLKASGAYATKEIAIAFEVASERILQEDVLRIESYPQVIDLNQGAEQQLTFIITNPTNEKITNINISIEGLPDNIYFNSIDTGNVDANSTITAKGTIKLASNAGIGDWGLTLRVASDKYVSEKPMVLYVKGSAGEERPEGALVGLFALGPSAGLGILALAVIIVFALAFRLSKQRMPSRPFAHAQKR</sequence>
<accession>A0A8T4KST9</accession>
<feature type="domain" description="SbsA Ig-like" evidence="3">
    <location>
        <begin position="404"/>
        <end position="501"/>
    </location>
</feature>
<evidence type="ECO:0000313" key="4">
    <source>
        <dbReference type="EMBL" id="MBS3057137.1"/>
    </source>
</evidence>
<evidence type="ECO:0000256" key="1">
    <source>
        <dbReference type="ARBA" id="ARBA00022729"/>
    </source>
</evidence>
<dbReference type="PANTHER" id="PTHR39198:SF1">
    <property type="entry name" value="ALPHA-GALACTOSIDASE NEW3 DOMAIN-CONTAINING PROTEIN"/>
    <property type="match status" value="1"/>
</dbReference>
<dbReference type="InterPro" id="IPR032812">
    <property type="entry name" value="SbsA_Ig"/>
</dbReference>
<gene>
    <name evidence="4" type="ORF">J4415_00745</name>
</gene>
<feature type="transmembrane region" description="Helical" evidence="2">
    <location>
        <begin position="1252"/>
        <end position="1279"/>
    </location>
</feature>
<dbReference type="EMBL" id="JAGVWD010000009">
    <property type="protein sequence ID" value="MBS3057137.1"/>
    <property type="molecule type" value="Genomic_DNA"/>
</dbReference>
<evidence type="ECO:0000259" key="3">
    <source>
        <dbReference type="Pfam" id="PF13205"/>
    </source>
</evidence>
<organism evidence="4 5">
    <name type="scientific">Candidatus Iainarchaeum sp</name>
    <dbReference type="NCBI Taxonomy" id="3101447"/>
    <lineage>
        <taxon>Archaea</taxon>
        <taxon>Candidatus Iainarchaeota</taxon>
        <taxon>Candidatus Iainarchaeia</taxon>
        <taxon>Candidatus Iainarchaeales</taxon>
        <taxon>Candidatus Iainarchaeaceae</taxon>
        <taxon>Candidatus Iainarchaeum</taxon>
    </lineage>
</organism>
<feature type="transmembrane region" description="Helical" evidence="2">
    <location>
        <begin position="266"/>
        <end position="284"/>
    </location>
</feature>
<dbReference type="Proteomes" id="UP000677687">
    <property type="component" value="Unassembled WGS sequence"/>
</dbReference>
<name>A0A8T4KST9_9ARCH</name>
<comment type="caution">
    <text evidence="4">The sequence shown here is derived from an EMBL/GenBank/DDBJ whole genome shotgun (WGS) entry which is preliminary data.</text>
</comment>
<dbReference type="Pfam" id="PF13205">
    <property type="entry name" value="Big_5"/>
    <property type="match status" value="1"/>
</dbReference>
<dbReference type="PANTHER" id="PTHR39198">
    <property type="entry name" value="HYPOTHETICAL MEMBRANE PROTEIN, CONSERVED"/>
    <property type="match status" value="1"/>
</dbReference>
<keyword evidence="2" id="KW-0812">Transmembrane</keyword>
<reference evidence="4" key="1">
    <citation type="submission" date="2021-03" db="EMBL/GenBank/DDBJ databases">
        <authorList>
            <person name="Jaffe A."/>
        </authorList>
    </citation>
    <scope>NUCLEOTIDE SEQUENCE</scope>
    <source>
        <strain evidence="4">RIFCSPHIGHO2_01_FULL_AR10_44_11</strain>
    </source>
</reference>
<keyword evidence="2" id="KW-0472">Membrane</keyword>
<keyword evidence="2" id="KW-1133">Transmembrane helix</keyword>
<evidence type="ECO:0000256" key="2">
    <source>
        <dbReference type="SAM" id="Phobius"/>
    </source>
</evidence>
<protein>
    <submittedName>
        <fullName evidence="4">Ig-like domain-containing protein</fullName>
    </submittedName>
</protein>
<keyword evidence="1" id="KW-0732">Signal</keyword>
<evidence type="ECO:0000313" key="5">
    <source>
        <dbReference type="Proteomes" id="UP000677687"/>
    </source>
</evidence>